<evidence type="ECO:0000313" key="2">
    <source>
        <dbReference type="Proteomes" id="UP001060085"/>
    </source>
</evidence>
<gene>
    <name evidence="1" type="ORF">M9H77_08604</name>
</gene>
<name>A0ACC0BYJ1_CATRO</name>
<proteinExistence type="predicted"/>
<accession>A0ACC0BYJ1</accession>
<keyword evidence="2" id="KW-1185">Reference proteome</keyword>
<protein>
    <submittedName>
        <fullName evidence="1">Uncharacterized protein</fullName>
    </submittedName>
</protein>
<dbReference type="Proteomes" id="UP001060085">
    <property type="component" value="Linkage Group LG02"/>
</dbReference>
<evidence type="ECO:0000313" key="1">
    <source>
        <dbReference type="EMBL" id="KAI5677654.1"/>
    </source>
</evidence>
<reference evidence="2" key="1">
    <citation type="journal article" date="2023" name="Nat. Plants">
        <title>Single-cell RNA sequencing provides a high-resolution roadmap for understanding the multicellular compartmentation of specialized metabolism.</title>
        <authorList>
            <person name="Sun S."/>
            <person name="Shen X."/>
            <person name="Li Y."/>
            <person name="Li Y."/>
            <person name="Wang S."/>
            <person name="Li R."/>
            <person name="Zhang H."/>
            <person name="Shen G."/>
            <person name="Guo B."/>
            <person name="Wei J."/>
            <person name="Xu J."/>
            <person name="St-Pierre B."/>
            <person name="Chen S."/>
            <person name="Sun C."/>
        </authorList>
    </citation>
    <scope>NUCLEOTIDE SEQUENCE [LARGE SCALE GENOMIC DNA]</scope>
</reference>
<dbReference type="EMBL" id="CM044702">
    <property type="protein sequence ID" value="KAI5677654.1"/>
    <property type="molecule type" value="Genomic_DNA"/>
</dbReference>
<sequence length="308" mass="34482">MKGSQIICSTKDTLEEVWIKLCSKKKSAQHVLIAQIYVDDIVFGSTLKELTEEFITSMRTKFKMIMFFFSDTYSLSLHIPTLTIVSEQPTRPRKSLALGHEDCTFSPLARTRYSFLGSSSTVASFATVFTPVIRPVTSLSLGHYLVSSKEFSLICRLRLSETNMLRLDLMKMPYKALSRVFCGNWLLITNVTVVFKERAHLICVFATRKTINICAVIFRNILKALDPLVMPKIVALIVVLHSPTPCTQGHTGPSRSTRQELSRKKQPNTEMTSPSPPAPSVESSEATTSLDLLNQQLSTVVAFVLQIQ</sequence>
<comment type="caution">
    <text evidence="1">The sequence shown here is derived from an EMBL/GenBank/DDBJ whole genome shotgun (WGS) entry which is preliminary data.</text>
</comment>
<organism evidence="1 2">
    <name type="scientific">Catharanthus roseus</name>
    <name type="common">Madagascar periwinkle</name>
    <name type="synonym">Vinca rosea</name>
    <dbReference type="NCBI Taxonomy" id="4058"/>
    <lineage>
        <taxon>Eukaryota</taxon>
        <taxon>Viridiplantae</taxon>
        <taxon>Streptophyta</taxon>
        <taxon>Embryophyta</taxon>
        <taxon>Tracheophyta</taxon>
        <taxon>Spermatophyta</taxon>
        <taxon>Magnoliopsida</taxon>
        <taxon>eudicotyledons</taxon>
        <taxon>Gunneridae</taxon>
        <taxon>Pentapetalae</taxon>
        <taxon>asterids</taxon>
        <taxon>lamiids</taxon>
        <taxon>Gentianales</taxon>
        <taxon>Apocynaceae</taxon>
        <taxon>Rauvolfioideae</taxon>
        <taxon>Vinceae</taxon>
        <taxon>Catharanthinae</taxon>
        <taxon>Catharanthus</taxon>
    </lineage>
</organism>